<gene>
    <name evidence="9" type="ORF">CHS0354_036039</name>
</gene>
<keyword evidence="4" id="KW-0813">Transport</keyword>
<accession>A0AAE0TF16</accession>
<feature type="domain" description="Vps52 C-terminal" evidence="8">
    <location>
        <begin position="443"/>
        <end position="708"/>
    </location>
</feature>
<dbReference type="GO" id="GO:0000938">
    <property type="term" value="C:GARP complex"/>
    <property type="evidence" value="ECO:0007669"/>
    <property type="project" value="TreeGrafter"/>
</dbReference>
<dbReference type="GO" id="GO:0007041">
    <property type="term" value="P:lysosomal transport"/>
    <property type="evidence" value="ECO:0007669"/>
    <property type="project" value="TreeGrafter"/>
</dbReference>
<keyword evidence="6" id="KW-0333">Golgi apparatus</keyword>
<dbReference type="GO" id="GO:0006896">
    <property type="term" value="P:Golgi to vacuole transport"/>
    <property type="evidence" value="ECO:0007669"/>
    <property type="project" value="TreeGrafter"/>
</dbReference>
<dbReference type="GO" id="GO:0019905">
    <property type="term" value="F:syntaxin binding"/>
    <property type="evidence" value="ECO:0007669"/>
    <property type="project" value="TreeGrafter"/>
</dbReference>
<dbReference type="Pfam" id="PF20655">
    <property type="entry name" value="Vps52_C"/>
    <property type="match status" value="1"/>
</dbReference>
<dbReference type="PANTHER" id="PTHR14190:SF7">
    <property type="entry name" value="VACUOLAR PROTEIN SORTING-ASSOCIATED PROTEIN 52 HOMOLOG"/>
    <property type="match status" value="1"/>
</dbReference>
<evidence type="ECO:0000256" key="6">
    <source>
        <dbReference type="ARBA" id="ARBA00023034"/>
    </source>
</evidence>
<evidence type="ECO:0000256" key="5">
    <source>
        <dbReference type="ARBA" id="ARBA00022927"/>
    </source>
</evidence>
<evidence type="ECO:0000313" key="9">
    <source>
        <dbReference type="EMBL" id="KAK3609129.1"/>
    </source>
</evidence>
<proteinExistence type="inferred from homology"/>
<dbReference type="Proteomes" id="UP001195483">
    <property type="component" value="Unassembled WGS sequence"/>
</dbReference>
<keyword evidence="5" id="KW-0653">Protein transport</keyword>
<comment type="caution">
    <text evidence="9">The sequence shown here is derived from an EMBL/GenBank/DDBJ whole genome shotgun (WGS) entry which is preliminary data.</text>
</comment>
<feature type="domain" description="Vps52 coiled-coil" evidence="7">
    <location>
        <begin position="1"/>
        <end position="39"/>
    </location>
</feature>
<evidence type="ECO:0000256" key="3">
    <source>
        <dbReference type="ARBA" id="ARBA00017083"/>
    </source>
</evidence>
<evidence type="ECO:0000313" key="10">
    <source>
        <dbReference type="Proteomes" id="UP001195483"/>
    </source>
</evidence>
<comment type="subcellular location">
    <subcellularLocation>
        <location evidence="1">Golgi apparatus</location>
        <location evidence="1">trans-Golgi network</location>
    </subcellularLocation>
</comment>
<dbReference type="InterPro" id="IPR007258">
    <property type="entry name" value="Vps52"/>
</dbReference>
<evidence type="ECO:0000256" key="4">
    <source>
        <dbReference type="ARBA" id="ARBA00022448"/>
    </source>
</evidence>
<organism evidence="9 10">
    <name type="scientific">Potamilus streckersoni</name>
    <dbReference type="NCBI Taxonomy" id="2493646"/>
    <lineage>
        <taxon>Eukaryota</taxon>
        <taxon>Metazoa</taxon>
        <taxon>Spiralia</taxon>
        <taxon>Lophotrochozoa</taxon>
        <taxon>Mollusca</taxon>
        <taxon>Bivalvia</taxon>
        <taxon>Autobranchia</taxon>
        <taxon>Heteroconchia</taxon>
        <taxon>Palaeoheterodonta</taxon>
        <taxon>Unionida</taxon>
        <taxon>Unionoidea</taxon>
        <taxon>Unionidae</taxon>
        <taxon>Ambleminae</taxon>
        <taxon>Lampsilini</taxon>
        <taxon>Potamilus</taxon>
    </lineage>
</organism>
<keyword evidence="10" id="KW-1185">Reference proteome</keyword>
<reference evidence="9" key="2">
    <citation type="journal article" date="2021" name="Genome Biol. Evol.">
        <title>Developing a high-quality reference genome for a parasitic bivalve with doubly uniparental inheritance (Bivalvia: Unionida).</title>
        <authorList>
            <person name="Smith C.H."/>
        </authorList>
    </citation>
    <scope>NUCLEOTIDE SEQUENCE</scope>
    <source>
        <strain evidence="9">CHS0354</strain>
        <tissue evidence="9">Mantle</tissue>
    </source>
</reference>
<evidence type="ECO:0000256" key="1">
    <source>
        <dbReference type="ARBA" id="ARBA00004601"/>
    </source>
</evidence>
<reference evidence="9" key="3">
    <citation type="submission" date="2023-05" db="EMBL/GenBank/DDBJ databases">
        <authorList>
            <person name="Smith C.H."/>
        </authorList>
    </citation>
    <scope>NUCLEOTIDE SEQUENCE</scope>
    <source>
        <strain evidence="9">CHS0354</strain>
        <tissue evidence="9">Mantle</tissue>
    </source>
</reference>
<dbReference type="InterPro" id="IPR048319">
    <property type="entry name" value="Vps52_CC"/>
</dbReference>
<evidence type="ECO:0000259" key="7">
    <source>
        <dbReference type="Pfam" id="PF04129"/>
    </source>
</evidence>
<dbReference type="GO" id="GO:0015031">
    <property type="term" value="P:protein transport"/>
    <property type="evidence" value="ECO:0007669"/>
    <property type="project" value="UniProtKB-KW"/>
</dbReference>
<evidence type="ECO:0000259" key="8">
    <source>
        <dbReference type="Pfam" id="PF20655"/>
    </source>
</evidence>
<dbReference type="GO" id="GO:0042147">
    <property type="term" value="P:retrograde transport, endosome to Golgi"/>
    <property type="evidence" value="ECO:0007669"/>
    <property type="project" value="TreeGrafter"/>
</dbReference>
<dbReference type="PANTHER" id="PTHR14190">
    <property type="entry name" value="SUPPRESSOR OF ACTIN MUTATIONS 2/VACUOLAR PROTEIN SORTING 52"/>
    <property type="match status" value="1"/>
</dbReference>
<dbReference type="AlphaFoldDB" id="A0AAE0TF16"/>
<dbReference type="Pfam" id="PF04129">
    <property type="entry name" value="Vps52_CC"/>
    <property type="match status" value="2"/>
</dbReference>
<dbReference type="InterPro" id="IPR048361">
    <property type="entry name" value="Vps52_C"/>
</dbReference>
<comment type="similarity">
    <text evidence="2">Belongs to the VPS52 family.</text>
</comment>
<dbReference type="GO" id="GO:0005829">
    <property type="term" value="C:cytosol"/>
    <property type="evidence" value="ECO:0007669"/>
    <property type="project" value="GOC"/>
</dbReference>
<dbReference type="GO" id="GO:0032456">
    <property type="term" value="P:endocytic recycling"/>
    <property type="evidence" value="ECO:0007669"/>
    <property type="project" value="TreeGrafter"/>
</dbReference>
<reference evidence="9" key="1">
    <citation type="journal article" date="2021" name="Genome Biol. Evol.">
        <title>A High-Quality Reference Genome for a Parasitic Bivalve with Doubly Uniparental Inheritance (Bivalvia: Unionida).</title>
        <authorList>
            <person name="Smith C.H."/>
        </authorList>
    </citation>
    <scope>NUCLEOTIDE SEQUENCE</scope>
    <source>
        <strain evidence="9">CHS0354</strain>
    </source>
</reference>
<dbReference type="EMBL" id="JAEAOA010002111">
    <property type="protein sequence ID" value="KAK3609129.1"/>
    <property type="molecule type" value="Genomic_DNA"/>
</dbReference>
<name>A0AAE0TF16_9BIVA</name>
<sequence>MEHMLHGFQSDLSSISSEIQSLQEQSVAMNIKLKNRQGKLHYGTQYYCHAVFRSIRGELSQFVDEMVIPESMINHILQTPVTEREFLEQLHELNHKINFAKEQSFKDARSCQDVKDILEKLKLKAIAKIREFLLQKINSFKKPMSNYQIPQNAMLKFRFFNEFLMANERHVAKEVRDEYLDTMSKIYNSYFKGYISRLMKLQFKNRHYSHLSSNLRTRAAYSVLLVLDNIGVRAAYSVLLVLDNIGVRAAYSVLLVLDNIGVRAAYSVLLVLDNIGVRAAYSVLLVLDNIGVRAAYSVLLVLDNIGVRAAYSVRLVLDNIGVRAAYSVLLVLDNIGVRAAYSVLLVLDNIGVRAAYSVRLVLDNIGVRAAYSVLLVLDNIGVRAAYSVLLVLDNIGFRAAYSVRLVLDNIGVRAAYSVLLVSDNIGVRTAYSFEEVATKDDLMANRSTIFTLGDRGNVLTTELEAPIIVPHAAQKSDNRHTFESLFRSLHFALMDNSCREYLFLTDFFMASGTAAQDLFNAIMGKTLTMFLKHMEDYANECCDSIAIFLSIHVVYRYQSIMEKRGVPALERYWETILHCMWPRFEYIVELNVQSVRDCDPQKLGHIDVRPNFITRRYAEFSAAVVGISQSFPEYPEDRVQVVLGKLQNEVENFILKMAAEFPHRKEQLIFLINNYDMMLGVITERTTEDSKESESFKELLTARTQEFIEEVLITHFGLMVAFVKDCEAAIERGKLDGLSHEEKRVQQIIRGFNEYWKRALEMINQDVMRAFTNFKNGTQILQGALTQLIQYYHRFQKVLAVGPLRNLPIRNELINIHHVMVEVKKFKPTF</sequence>
<evidence type="ECO:0000256" key="2">
    <source>
        <dbReference type="ARBA" id="ARBA00008180"/>
    </source>
</evidence>
<feature type="domain" description="Vps52 coiled-coil" evidence="7">
    <location>
        <begin position="53"/>
        <end position="164"/>
    </location>
</feature>
<protein>
    <recommendedName>
        <fullName evidence="3">Vacuolar protein sorting-associated protein 52 homolog</fullName>
    </recommendedName>
</protein>